<dbReference type="Pfam" id="PF05755">
    <property type="entry name" value="REF"/>
    <property type="match status" value="1"/>
</dbReference>
<gene>
    <name evidence="2" type="primary">LDAP1</name>
</gene>
<organism evidence="2">
    <name type="scientific">Coccomyxa sp. KJ</name>
    <dbReference type="NCBI Taxonomy" id="2561882"/>
    <lineage>
        <taxon>Eukaryota</taxon>
        <taxon>Viridiplantae</taxon>
        <taxon>Chlorophyta</taxon>
        <taxon>core chlorophytes</taxon>
        <taxon>Trebouxiophyceae</taxon>
        <taxon>Trebouxiophyceae incertae sedis</taxon>
        <taxon>Coccomyxaceae</taxon>
        <taxon>Coccomyxa</taxon>
    </lineage>
</organism>
<protein>
    <submittedName>
        <fullName evidence="2">Lipid droplet-associated protein 1</fullName>
    </submittedName>
</protein>
<sequence length="301" mass="32634">MEGRRSRRSLKRLDFVRAYTEYYWAKANNIVATVYSSSRALVPSALDSSIRAVEDKVSEFGTPLLAAVQTRSEQVLTSLDRKVDSALSVAHSVLYPKGLDNVVVASRAQHAATVEAAHEARDAYLKKVEEALDFLRAAGISGAAKYAAGTVCCCVDEAQKIPPALEREAEAVLLKVSEAWSKLVSLPPVNKLLDTAQPSVEFTRRKYVEAHGAIVASAAYTRALETAAQVLHKVTESVVYRFSASKLYPVISSYADPALDRITHSPYYSAVVDHLKPTCASSQTPLLAKSGSLDALPCMQC</sequence>
<dbReference type="AlphaFoldDB" id="A0A7R6QA96"/>
<reference evidence="2" key="1">
    <citation type="submission" date="2019-05" db="EMBL/GenBank/DDBJ databases">
        <title>Triple knockout of Coccomyxa by CRISPR/Cas9 increases algal oil productivity.</title>
        <authorList>
            <person name="Ide Y."/>
            <person name="Hayakawa J."/>
            <person name="Yoshimitsu Y."/>
            <person name="Komatsu S."/>
            <person name="Harayama S."/>
        </authorList>
    </citation>
    <scope>NUCLEOTIDE SEQUENCE</scope>
    <source>
        <strain evidence="2">KJ</strain>
    </source>
</reference>
<dbReference type="EMBL" id="LC481585">
    <property type="protein sequence ID" value="BBK07878.1"/>
    <property type="molecule type" value="Genomic_DNA"/>
</dbReference>
<name>A0A7R6QA96_9CHLO</name>
<evidence type="ECO:0000256" key="1">
    <source>
        <dbReference type="ARBA" id="ARBA00009737"/>
    </source>
</evidence>
<dbReference type="InterPro" id="IPR008802">
    <property type="entry name" value="REF"/>
</dbReference>
<comment type="similarity">
    <text evidence="1">Belongs to the REF/SRPP family.</text>
</comment>
<accession>A0A7R6QA96</accession>
<proteinExistence type="inferred from homology"/>
<evidence type="ECO:0000313" key="2">
    <source>
        <dbReference type="EMBL" id="BBK07878.1"/>
    </source>
</evidence>